<protein>
    <recommendedName>
        <fullName evidence="4">Cell wall protein PhiA</fullName>
    </recommendedName>
</protein>
<evidence type="ECO:0000313" key="3">
    <source>
        <dbReference type="Proteomes" id="UP001610444"/>
    </source>
</evidence>
<comment type="caution">
    <text evidence="2">The sequence shown here is derived from an EMBL/GenBank/DDBJ whole genome shotgun (WGS) entry which is preliminary data.</text>
</comment>
<evidence type="ECO:0000256" key="1">
    <source>
        <dbReference type="SAM" id="SignalP"/>
    </source>
</evidence>
<evidence type="ECO:0000313" key="2">
    <source>
        <dbReference type="EMBL" id="KAL2845544.1"/>
    </source>
</evidence>
<accession>A0ABR4JZP6</accession>
<dbReference type="GeneID" id="98156063"/>
<sequence length="189" mass="19502">MKLNFLAAAASLGFTAVAAQPAGTCPPPPTGPDTFGLVAINSGGPAHYAGFNAARRGLFAGYSGQNADCDDGPDSGYATFYLKDGALFLYGPANQQIFVDRSGMGQGIVGYTNDGETGPRNGERTGWAINADNHLQFAGSDFLACPIDNGFRIWAAQGFQTPGGSENCVGVAARVEKISDPNSCTYSSS</sequence>
<dbReference type="Proteomes" id="UP001610444">
    <property type="component" value="Unassembled WGS sequence"/>
</dbReference>
<keyword evidence="1" id="KW-0732">Signal</keyword>
<evidence type="ECO:0008006" key="4">
    <source>
        <dbReference type="Google" id="ProtNLM"/>
    </source>
</evidence>
<proteinExistence type="predicted"/>
<dbReference type="RefSeq" id="XP_070896678.1">
    <property type="nucleotide sequence ID" value="XM_071040899.1"/>
</dbReference>
<reference evidence="2 3" key="1">
    <citation type="submission" date="2024-07" db="EMBL/GenBank/DDBJ databases">
        <title>Section-level genome sequencing and comparative genomics of Aspergillus sections Usti and Cavernicolus.</title>
        <authorList>
            <consortium name="Lawrence Berkeley National Laboratory"/>
            <person name="Nybo J.L."/>
            <person name="Vesth T.C."/>
            <person name="Theobald S."/>
            <person name="Frisvad J.C."/>
            <person name="Larsen T.O."/>
            <person name="Kjaerboelling I."/>
            <person name="Rothschild-Mancinelli K."/>
            <person name="Lyhne E.K."/>
            <person name="Kogle M.E."/>
            <person name="Barry K."/>
            <person name="Clum A."/>
            <person name="Na H."/>
            <person name="Ledsgaard L."/>
            <person name="Lin J."/>
            <person name="Lipzen A."/>
            <person name="Kuo A."/>
            <person name="Riley R."/>
            <person name="Mondo S."/>
            <person name="LaButti K."/>
            <person name="Haridas S."/>
            <person name="Pangalinan J."/>
            <person name="Salamov A.A."/>
            <person name="Simmons B.A."/>
            <person name="Magnuson J.K."/>
            <person name="Chen J."/>
            <person name="Drula E."/>
            <person name="Henrissat B."/>
            <person name="Wiebenga A."/>
            <person name="Lubbers R.J."/>
            <person name="Gomes A.C."/>
            <person name="Macurrencykelacurrency M.R."/>
            <person name="Stajich J."/>
            <person name="Grigoriev I.V."/>
            <person name="Mortensen U.H."/>
            <person name="De vries R.P."/>
            <person name="Baker S.E."/>
            <person name="Andersen M.R."/>
        </authorList>
    </citation>
    <scope>NUCLEOTIDE SEQUENCE [LARGE SCALE GENOMIC DNA]</scope>
    <source>
        <strain evidence="2 3">CBS 756.74</strain>
    </source>
</reference>
<dbReference type="EMBL" id="JBFXLR010000036">
    <property type="protein sequence ID" value="KAL2845544.1"/>
    <property type="molecule type" value="Genomic_DNA"/>
</dbReference>
<organism evidence="2 3">
    <name type="scientific">Aspergillus pseudodeflectus</name>
    <dbReference type="NCBI Taxonomy" id="176178"/>
    <lineage>
        <taxon>Eukaryota</taxon>
        <taxon>Fungi</taxon>
        <taxon>Dikarya</taxon>
        <taxon>Ascomycota</taxon>
        <taxon>Pezizomycotina</taxon>
        <taxon>Eurotiomycetes</taxon>
        <taxon>Eurotiomycetidae</taxon>
        <taxon>Eurotiales</taxon>
        <taxon>Aspergillaceae</taxon>
        <taxon>Aspergillus</taxon>
        <taxon>Aspergillus subgen. Nidulantes</taxon>
    </lineage>
</organism>
<keyword evidence="3" id="KW-1185">Reference proteome</keyword>
<gene>
    <name evidence="2" type="ORF">BJX68DRAFT_241851</name>
</gene>
<name>A0ABR4JZP6_9EURO</name>
<feature type="chain" id="PRO_5045713783" description="Cell wall protein PhiA" evidence="1">
    <location>
        <begin position="20"/>
        <end position="189"/>
    </location>
</feature>
<feature type="signal peptide" evidence="1">
    <location>
        <begin position="1"/>
        <end position="19"/>
    </location>
</feature>